<evidence type="ECO:0000313" key="5">
    <source>
        <dbReference type="Proteomes" id="UP000011728"/>
    </source>
</evidence>
<dbReference type="STRING" id="36745.CLSAP_05820"/>
<dbReference type="SUPFAM" id="SSF46955">
    <property type="entry name" value="Putative DNA-binding domain"/>
    <property type="match status" value="1"/>
</dbReference>
<dbReference type="eggNOG" id="COG0789">
    <property type="taxonomic scope" value="Bacteria"/>
</dbReference>
<dbReference type="SMART" id="SM00422">
    <property type="entry name" value="HTH_MERR"/>
    <property type="match status" value="1"/>
</dbReference>
<proteinExistence type="predicted"/>
<dbReference type="PRINTS" id="PR00040">
    <property type="entry name" value="HTHMERR"/>
</dbReference>
<name>M1MDA3_9CLOT</name>
<dbReference type="Gene3D" id="1.10.1660.10">
    <property type="match status" value="1"/>
</dbReference>
<protein>
    <submittedName>
        <fullName evidence="4">MerR family transcriptional regulator</fullName>
    </submittedName>
</protein>
<reference evidence="4 5" key="1">
    <citation type="submission" date="2013-02" db="EMBL/GenBank/DDBJ databases">
        <title>Genome sequence of Clostridium saccharoperbutylacetonicum N1-4(HMT).</title>
        <authorList>
            <person name="Poehlein A."/>
            <person name="Daniel R."/>
        </authorList>
    </citation>
    <scope>NUCLEOTIDE SEQUENCE [LARGE SCALE GENOMIC DNA]</scope>
    <source>
        <strain evidence="5">N1-4(HMT)</strain>
    </source>
</reference>
<dbReference type="HOGENOM" id="CLU_060077_8_3_9"/>
<dbReference type="PANTHER" id="PTHR30204:SF98">
    <property type="entry name" value="HTH-TYPE TRANSCRIPTIONAL REGULATOR ADHR"/>
    <property type="match status" value="1"/>
</dbReference>
<dbReference type="RefSeq" id="WP_015390699.1">
    <property type="nucleotide sequence ID" value="NC_020291.1"/>
</dbReference>
<dbReference type="InterPro" id="IPR047057">
    <property type="entry name" value="MerR_fam"/>
</dbReference>
<keyword evidence="5" id="KW-1185">Reference proteome</keyword>
<dbReference type="EMBL" id="CP004121">
    <property type="protein sequence ID" value="AGF54373.1"/>
    <property type="molecule type" value="Genomic_DNA"/>
</dbReference>
<dbReference type="Proteomes" id="UP000011728">
    <property type="component" value="Chromosome"/>
</dbReference>
<accession>M1MDA3</accession>
<organism evidence="4 5">
    <name type="scientific">Clostridium saccharoperbutylacetonicum N1-4(HMT)</name>
    <dbReference type="NCBI Taxonomy" id="931276"/>
    <lineage>
        <taxon>Bacteria</taxon>
        <taxon>Bacillati</taxon>
        <taxon>Bacillota</taxon>
        <taxon>Clostridia</taxon>
        <taxon>Eubacteriales</taxon>
        <taxon>Clostridiaceae</taxon>
        <taxon>Clostridium</taxon>
    </lineage>
</organism>
<keyword evidence="2" id="KW-0175">Coiled coil</keyword>
<sequence length="123" mass="14771">MNYSIGEFSKLTNLSIDTLRYYEKEGLITPERKENGRRYYSEKDVTWIAFIKRLKETRMPIKEIQEYAKLRAIGDKTMAERMEMLIKHRTALEEEIMRANENLQKLNEKIDFYKSAIDEKLIL</sequence>
<evidence type="ECO:0000256" key="1">
    <source>
        <dbReference type="ARBA" id="ARBA00023125"/>
    </source>
</evidence>
<feature type="coiled-coil region" evidence="2">
    <location>
        <begin position="82"/>
        <end position="116"/>
    </location>
</feature>
<keyword evidence="1" id="KW-0238">DNA-binding</keyword>
<dbReference type="GO" id="GO:0003700">
    <property type="term" value="F:DNA-binding transcription factor activity"/>
    <property type="evidence" value="ECO:0007669"/>
    <property type="project" value="InterPro"/>
</dbReference>
<dbReference type="OrthoDB" id="9811174at2"/>
<dbReference type="KEGG" id="csr:Cspa_c05810"/>
<evidence type="ECO:0000256" key="2">
    <source>
        <dbReference type="SAM" id="Coils"/>
    </source>
</evidence>
<dbReference type="GO" id="GO:0003677">
    <property type="term" value="F:DNA binding"/>
    <property type="evidence" value="ECO:0007669"/>
    <property type="project" value="UniProtKB-KW"/>
</dbReference>
<dbReference type="PANTHER" id="PTHR30204">
    <property type="entry name" value="REDOX-CYCLING DRUG-SENSING TRANSCRIPTIONAL ACTIVATOR SOXR"/>
    <property type="match status" value="1"/>
</dbReference>
<feature type="domain" description="HTH merR-type" evidence="3">
    <location>
        <begin position="2"/>
        <end position="70"/>
    </location>
</feature>
<dbReference type="CDD" id="cd01109">
    <property type="entry name" value="HTH_YyaN"/>
    <property type="match status" value="1"/>
</dbReference>
<dbReference type="AlphaFoldDB" id="M1MDA3"/>
<dbReference type="Pfam" id="PF13411">
    <property type="entry name" value="MerR_1"/>
    <property type="match status" value="1"/>
</dbReference>
<evidence type="ECO:0000313" key="4">
    <source>
        <dbReference type="EMBL" id="AGF54373.1"/>
    </source>
</evidence>
<dbReference type="InterPro" id="IPR009061">
    <property type="entry name" value="DNA-bd_dom_put_sf"/>
</dbReference>
<gene>
    <name evidence="4" type="ORF">Cspa_c05810</name>
</gene>
<dbReference type="InterPro" id="IPR000551">
    <property type="entry name" value="MerR-type_HTH_dom"/>
</dbReference>
<evidence type="ECO:0000259" key="3">
    <source>
        <dbReference type="PROSITE" id="PS50937"/>
    </source>
</evidence>
<dbReference type="PROSITE" id="PS50937">
    <property type="entry name" value="HTH_MERR_2"/>
    <property type="match status" value="1"/>
</dbReference>
<dbReference type="PROSITE" id="PS00552">
    <property type="entry name" value="HTH_MERR_1"/>
    <property type="match status" value="1"/>
</dbReference>
<dbReference type="PATRIC" id="fig|931276.5.peg.543"/>